<evidence type="ECO:0000259" key="1">
    <source>
        <dbReference type="Pfam" id="PF00027"/>
    </source>
</evidence>
<accession>A0A1G8XPB0</accession>
<name>A0A1G8XPB0_9BACT</name>
<organism evidence="2 3">
    <name type="scientific">Catalinimonas alkaloidigena</name>
    <dbReference type="NCBI Taxonomy" id="1075417"/>
    <lineage>
        <taxon>Bacteria</taxon>
        <taxon>Pseudomonadati</taxon>
        <taxon>Bacteroidota</taxon>
        <taxon>Cytophagia</taxon>
        <taxon>Cytophagales</taxon>
        <taxon>Catalimonadaceae</taxon>
        <taxon>Catalinimonas</taxon>
    </lineage>
</organism>
<evidence type="ECO:0000313" key="2">
    <source>
        <dbReference type="EMBL" id="SDJ91610.1"/>
    </source>
</evidence>
<evidence type="ECO:0000313" key="3">
    <source>
        <dbReference type="Proteomes" id="UP000198510"/>
    </source>
</evidence>
<dbReference type="RefSeq" id="WP_089678419.1">
    <property type="nucleotide sequence ID" value="NZ_FNFO01000001.1"/>
</dbReference>
<dbReference type="InterPro" id="IPR000595">
    <property type="entry name" value="cNMP-bd_dom"/>
</dbReference>
<sequence length="186" mass="21543">MLATLLQQHTQLTPDAIAALLRFWQKEVTVARGDFLSRRGQVEHHLYFVQSGALWLSYPTETEDICVGFAYAPSLICSFPSFIEGRPSEYNIQALRKSELRGITRHDFYAFMQEHTALAAFWHTQIERALLGRIEREIDLMLHDPAQRLARLQARSPHLFQLVPRKYIASYLRMTPETLSRIQAQS</sequence>
<keyword evidence="3" id="KW-1185">Reference proteome</keyword>
<protein>
    <submittedName>
        <fullName evidence="2">cAMP-binding domain of CRP or a regulatory subunit of cAMP-dependent protein kinases</fullName>
    </submittedName>
</protein>
<dbReference type="GO" id="GO:0016301">
    <property type="term" value="F:kinase activity"/>
    <property type="evidence" value="ECO:0007669"/>
    <property type="project" value="UniProtKB-KW"/>
</dbReference>
<dbReference type="STRING" id="1075417.SAMN05421823_101413"/>
<dbReference type="OrthoDB" id="792939at2"/>
<feature type="domain" description="Cyclic nucleotide-binding" evidence="1">
    <location>
        <begin position="28"/>
        <end position="115"/>
    </location>
</feature>
<gene>
    <name evidence="2" type="ORF">SAMN05421823_101413</name>
</gene>
<keyword evidence="2" id="KW-0418">Kinase</keyword>
<proteinExistence type="predicted"/>
<dbReference type="Pfam" id="PF00027">
    <property type="entry name" value="cNMP_binding"/>
    <property type="match status" value="1"/>
</dbReference>
<dbReference type="Gene3D" id="2.60.120.10">
    <property type="entry name" value="Jelly Rolls"/>
    <property type="match status" value="1"/>
</dbReference>
<keyword evidence="2" id="KW-0808">Transferase</keyword>
<dbReference type="CDD" id="cd00038">
    <property type="entry name" value="CAP_ED"/>
    <property type="match status" value="1"/>
</dbReference>
<dbReference type="EMBL" id="FNFO01000001">
    <property type="protein sequence ID" value="SDJ91610.1"/>
    <property type="molecule type" value="Genomic_DNA"/>
</dbReference>
<dbReference type="Proteomes" id="UP000198510">
    <property type="component" value="Unassembled WGS sequence"/>
</dbReference>
<dbReference type="AlphaFoldDB" id="A0A1G8XPB0"/>
<dbReference type="SUPFAM" id="SSF51206">
    <property type="entry name" value="cAMP-binding domain-like"/>
    <property type="match status" value="1"/>
</dbReference>
<reference evidence="2 3" key="1">
    <citation type="submission" date="2016-10" db="EMBL/GenBank/DDBJ databases">
        <authorList>
            <person name="de Groot N.N."/>
        </authorList>
    </citation>
    <scope>NUCLEOTIDE SEQUENCE [LARGE SCALE GENOMIC DNA]</scope>
    <source>
        <strain evidence="2 3">DSM 25186</strain>
    </source>
</reference>
<dbReference type="InterPro" id="IPR014710">
    <property type="entry name" value="RmlC-like_jellyroll"/>
</dbReference>
<dbReference type="InterPro" id="IPR018490">
    <property type="entry name" value="cNMP-bd_dom_sf"/>
</dbReference>